<dbReference type="Pfam" id="PF00538">
    <property type="entry name" value="Linker_histone"/>
    <property type="match status" value="1"/>
</dbReference>
<dbReference type="GO" id="GO:0003677">
    <property type="term" value="F:DNA binding"/>
    <property type="evidence" value="ECO:0007669"/>
    <property type="project" value="InterPro"/>
</dbReference>
<organism evidence="3 4">
    <name type="scientific">Chanos chanos</name>
    <name type="common">Milkfish</name>
    <name type="synonym">Mugil chanos</name>
    <dbReference type="NCBI Taxonomy" id="29144"/>
    <lineage>
        <taxon>Eukaryota</taxon>
        <taxon>Metazoa</taxon>
        <taxon>Chordata</taxon>
        <taxon>Craniata</taxon>
        <taxon>Vertebrata</taxon>
        <taxon>Euteleostomi</taxon>
        <taxon>Actinopterygii</taxon>
        <taxon>Neopterygii</taxon>
        <taxon>Teleostei</taxon>
        <taxon>Ostariophysi</taxon>
        <taxon>Gonorynchiformes</taxon>
        <taxon>Chanidae</taxon>
        <taxon>Chanos</taxon>
    </lineage>
</organism>
<evidence type="ECO:0000313" key="4">
    <source>
        <dbReference type="RefSeq" id="XP_030641335.1"/>
    </source>
</evidence>
<sequence>MTERKKENSKKCVNRTVKKRVNLGPYGAEVNGQEKTGRPVKPRGGLGLGKAGARRLGQMLKRAIQDNQKVHGTDPERMPNTPIRLLKHTAKSAKQCGPTGTSPGPRVSQLILNVVSQCKRRGGISMDELKRALADGGYDVTKNNSRVNQTVRGLVRRETLVQTAGCGASGSFRINIKAEKPSARGVKSAAQTEKNQSDQEACFQEDVNFSGRRDEMRVDRRRLFETTLLLH</sequence>
<dbReference type="SUPFAM" id="SSF46785">
    <property type="entry name" value="Winged helix' DNA-binding domain"/>
    <property type="match status" value="1"/>
</dbReference>
<evidence type="ECO:0000256" key="1">
    <source>
        <dbReference type="SAM" id="MobiDB-lite"/>
    </source>
</evidence>
<dbReference type="SMART" id="SM00526">
    <property type="entry name" value="H15"/>
    <property type="match status" value="1"/>
</dbReference>
<evidence type="ECO:0000259" key="2">
    <source>
        <dbReference type="PROSITE" id="PS51504"/>
    </source>
</evidence>
<dbReference type="GO" id="GO:0006334">
    <property type="term" value="P:nucleosome assembly"/>
    <property type="evidence" value="ECO:0007669"/>
    <property type="project" value="InterPro"/>
</dbReference>
<dbReference type="InParanoid" id="A0A6J2W7B8"/>
<name>A0A6J2W7B8_CHACN</name>
<feature type="domain" description="H15" evidence="2">
    <location>
        <begin position="103"/>
        <end position="176"/>
    </location>
</feature>
<dbReference type="InterPro" id="IPR005818">
    <property type="entry name" value="Histone_H1/H5_H15"/>
</dbReference>
<keyword evidence="3" id="KW-1185">Reference proteome</keyword>
<dbReference type="OrthoDB" id="10070184at2759"/>
<dbReference type="InterPro" id="IPR036388">
    <property type="entry name" value="WH-like_DNA-bd_sf"/>
</dbReference>
<evidence type="ECO:0000313" key="3">
    <source>
        <dbReference type="Proteomes" id="UP000504632"/>
    </source>
</evidence>
<dbReference type="AlphaFoldDB" id="A0A6J2W7B8"/>
<dbReference type="Gene3D" id="1.10.10.10">
    <property type="entry name" value="Winged helix-like DNA-binding domain superfamily/Winged helix DNA-binding domain"/>
    <property type="match status" value="1"/>
</dbReference>
<reference evidence="4" key="1">
    <citation type="submission" date="2025-08" db="UniProtKB">
        <authorList>
            <consortium name="RefSeq"/>
        </authorList>
    </citation>
    <scope>IDENTIFICATION</scope>
</reference>
<dbReference type="Proteomes" id="UP000504632">
    <property type="component" value="Chromosome 9"/>
</dbReference>
<dbReference type="GeneID" id="115821668"/>
<accession>A0A6J2W7B8</accession>
<feature type="region of interest" description="Disordered" evidence="1">
    <location>
        <begin position="22"/>
        <end position="48"/>
    </location>
</feature>
<proteinExistence type="predicted"/>
<protein>
    <submittedName>
        <fullName evidence="4">Histone H1.01-like</fullName>
    </submittedName>
</protein>
<gene>
    <name evidence="4" type="primary">LOC115821668</name>
</gene>
<dbReference type="GO" id="GO:0000786">
    <property type="term" value="C:nucleosome"/>
    <property type="evidence" value="ECO:0007669"/>
    <property type="project" value="InterPro"/>
</dbReference>
<dbReference type="CDD" id="cd00073">
    <property type="entry name" value="H15"/>
    <property type="match status" value="1"/>
</dbReference>
<dbReference type="InterPro" id="IPR036390">
    <property type="entry name" value="WH_DNA-bd_sf"/>
</dbReference>
<dbReference type="RefSeq" id="XP_030641335.1">
    <property type="nucleotide sequence ID" value="XM_030785475.1"/>
</dbReference>
<dbReference type="PROSITE" id="PS51504">
    <property type="entry name" value="H15"/>
    <property type="match status" value="1"/>
</dbReference>